<dbReference type="AlphaFoldDB" id="A0A9D4KRP5"/>
<reference evidence="1" key="2">
    <citation type="submission" date="2020-11" db="EMBL/GenBank/DDBJ databases">
        <authorList>
            <person name="McCartney M.A."/>
            <person name="Auch B."/>
            <person name="Kono T."/>
            <person name="Mallez S."/>
            <person name="Becker A."/>
            <person name="Gohl D.M."/>
            <person name="Silverstein K.A.T."/>
            <person name="Koren S."/>
            <person name="Bechman K.B."/>
            <person name="Herman A."/>
            <person name="Abrahante J.E."/>
            <person name="Garbe J."/>
        </authorList>
    </citation>
    <scope>NUCLEOTIDE SEQUENCE</scope>
    <source>
        <strain evidence="1">Duluth1</strain>
        <tissue evidence="1">Whole animal</tissue>
    </source>
</reference>
<organism evidence="1 2">
    <name type="scientific">Dreissena polymorpha</name>
    <name type="common">Zebra mussel</name>
    <name type="synonym">Mytilus polymorpha</name>
    <dbReference type="NCBI Taxonomy" id="45954"/>
    <lineage>
        <taxon>Eukaryota</taxon>
        <taxon>Metazoa</taxon>
        <taxon>Spiralia</taxon>
        <taxon>Lophotrochozoa</taxon>
        <taxon>Mollusca</taxon>
        <taxon>Bivalvia</taxon>
        <taxon>Autobranchia</taxon>
        <taxon>Heteroconchia</taxon>
        <taxon>Euheterodonta</taxon>
        <taxon>Imparidentia</taxon>
        <taxon>Neoheterodontei</taxon>
        <taxon>Myida</taxon>
        <taxon>Dreissenoidea</taxon>
        <taxon>Dreissenidae</taxon>
        <taxon>Dreissena</taxon>
    </lineage>
</organism>
<evidence type="ECO:0000313" key="2">
    <source>
        <dbReference type="Proteomes" id="UP000828390"/>
    </source>
</evidence>
<dbReference type="EMBL" id="JAIWYP010000003">
    <property type="protein sequence ID" value="KAH3844294.1"/>
    <property type="molecule type" value="Genomic_DNA"/>
</dbReference>
<evidence type="ECO:0000313" key="1">
    <source>
        <dbReference type="EMBL" id="KAH3844294.1"/>
    </source>
</evidence>
<sequence>MITFPPPGCHFHEDRKINAAFRVKHAPPPGGHGKRSRPLGGHVFQATGTILELIHDIIGENLLTKLRDYRAINVVSRVLIRFYLSHIIKMPPPPSGVHVFQPTVTIFELVQEIIGTNLLNEFHEDRIINVTFRVLTRQMLTPHDAQRTTDKKRSQS</sequence>
<keyword evidence="2" id="KW-1185">Reference proteome</keyword>
<name>A0A9D4KRP5_DREPO</name>
<accession>A0A9D4KRP5</accession>
<proteinExistence type="predicted"/>
<comment type="caution">
    <text evidence="1">The sequence shown here is derived from an EMBL/GenBank/DDBJ whole genome shotgun (WGS) entry which is preliminary data.</text>
</comment>
<protein>
    <submittedName>
        <fullName evidence="1">Uncharacterized protein</fullName>
    </submittedName>
</protein>
<dbReference type="Proteomes" id="UP000828390">
    <property type="component" value="Unassembled WGS sequence"/>
</dbReference>
<reference evidence="1" key="1">
    <citation type="journal article" date="2019" name="bioRxiv">
        <title>The Genome of the Zebra Mussel, Dreissena polymorpha: A Resource for Invasive Species Research.</title>
        <authorList>
            <person name="McCartney M.A."/>
            <person name="Auch B."/>
            <person name="Kono T."/>
            <person name="Mallez S."/>
            <person name="Zhang Y."/>
            <person name="Obille A."/>
            <person name="Becker A."/>
            <person name="Abrahante J.E."/>
            <person name="Garbe J."/>
            <person name="Badalamenti J.P."/>
            <person name="Herman A."/>
            <person name="Mangelson H."/>
            <person name="Liachko I."/>
            <person name="Sullivan S."/>
            <person name="Sone E.D."/>
            <person name="Koren S."/>
            <person name="Silverstein K.A.T."/>
            <person name="Beckman K.B."/>
            <person name="Gohl D.M."/>
        </authorList>
    </citation>
    <scope>NUCLEOTIDE SEQUENCE</scope>
    <source>
        <strain evidence="1">Duluth1</strain>
        <tissue evidence="1">Whole animal</tissue>
    </source>
</reference>
<gene>
    <name evidence="1" type="ORF">DPMN_086551</name>
</gene>